<keyword evidence="2" id="KW-1185">Reference proteome</keyword>
<proteinExistence type="predicted"/>
<evidence type="ECO:0008006" key="3">
    <source>
        <dbReference type="Google" id="ProtNLM"/>
    </source>
</evidence>
<name>A0ABV7VKT2_9PROT</name>
<dbReference type="InterPro" id="IPR036641">
    <property type="entry name" value="HPT_dom_sf"/>
</dbReference>
<dbReference type="SUPFAM" id="SSF47226">
    <property type="entry name" value="Histidine-containing phosphotransfer domain, HPT domain"/>
    <property type="match status" value="1"/>
</dbReference>
<dbReference type="EMBL" id="JBHRYJ010000004">
    <property type="protein sequence ID" value="MFC3677512.1"/>
    <property type="molecule type" value="Genomic_DNA"/>
</dbReference>
<gene>
    <name evidence="1" type="ORF">ACFOOQ_18300</name>
</gene>
<reference evidence="2" key="1">
    <citation type="journal article" date="2019" name="Int. J. Syst. Evol. Microbiol.">
        <title>The Global Catalogue of Microorganisms (GCM) 10K type strain sequencing project: providing services to taxonomists for standard genome sequencing and annotation.</title>
        <authorList>
            <consortium name="The Broad Institute Genomics Platform"/>
            <consortium name="The Broad Institute Genome Sequencing Center for Infectious Disease"/>
            <person name="Wu L."/>
            <person name="Ma J."/>
        </authorList>
    </citation>
    <scope>NUCLEOTIDE SEQUENCE [LARGE SCALE GENOMIC DNA]</scope>
    <source>
        <strain evidence="2">KCTC 42182</strain>
    </source>
</reference>
<evidence type="ECO:0000313" key="1">
    <source>
        <dbReference type="EMBL" id="MFC3677512.1"/>
    </source>
</evidence>
<organism evidence="1 2">
    <name type="scientific">Ferrovibrio xuzhouensis</name>
    <dbReference type="NCBI Taxonomy" id="1576914"/>
    <lineage>
        <taxon>Bacteria</taxon>
        <taxon>Pseudomonadati</taxon>
        <taxon>Pseudomonadota</taxon>
        <taxon>Alphaproteobacteria</taxon>
        <taxon>Rhodospirillales</taxon>
        <taxon>Rhodospirillaceae</taxon>
        <taxon>Ferrovibrio</taxon>
    </lineage>
</organism>
<dbReference type="RefSeq" id="WP_379729058.1">
    <property type="nucleotide sequence ID" value="NZ_JBHRYJ010000004.1"/>
</dbReference>
<accession>A0ABV7VKT2</accession>
<sequence length="165" mass="18072">MARGDKPRLIKASQGLRQRAVNHTTGLELTLTDEVRAKIEAVIGESTDIFAKEVLDKLKDMRRQVKAAEDDELQRIFILSNISEIAFDIKGMGGTFGYPLLTHLAKSLHDFTGKLGLPNEAQLEVISIHIDSMYVVLARGIGGTGGKMEKELLDNLGVAVSKVQD</sequence>
<evidence type="ECO:0000313" key="2">
    <source>
        <dbReference type="Proteomes" id="UP001595711"/>
    </source>
</evidence>
<comment type="caution">
    <text evidence="1">The sequence shown here is derived from an EMBL/GenBank/DDBJ whole genome shotgun (WGS) entry which is preliminary data.</text>
</comment>
<protein>
    <recommendedName>
        <fullName evidence="3">HPt domain-containing protein</fullName>
    </recommendedName>
</protein>
<dbReference type="Proteomes" id="UP001595711">
    <property type="component" value="Unassembled WGS sequence"/>
</dbReference>